<evidence type="ECO:0000313" key="6">
    <source>
        <dbReference type="EMBL" id="MBD1427322.1"/>
    </source>
</evidence>
<organism evidence="6 7">
    <name type="scientific">Sphingobacterium arenae</name>
    <dbReference type="NCBI Taxonomy" id="1280598"/>
    <lineage>
        <taxon>Bacteria</taxon>
        <taxon>Pseudomonadati</taxon>
        <taxon>Bacteroidota</taxon>
        <taxon>Sphingobacteriia</taxon>
        <taxon>Sphingobacteriales</taxon>
        <taxon>Sphingobacteriaceae</taxon>
        <taxon>Sphingobacterium</taxon>
    </lineage>
</organism>
<dbReference type="PANTHER" id="PTHR43133:SF46">
    <property type="entry name" value="RNA POLYMERASE SIGMA-70 FACTOR ECF SUBFAMILY"/>
    <property type="match status" value="1"/>
</dbReference>
<dbReference type="Pfam" id="PF08281">
    <property type="entry name" value="Sigma70_r4_2"/>
    <property type="match status" value="1"/>
</dbReference>
<proteinExistence type="inferred from homology"/>
<dbReference type="Gene3D" id="1.10.10.10">
    <property type="entry name" value="Winged helix-like DNA-binding domain superfamily/Winged helix DNA-binding domain"/>
    <property type="match status" value="1"/>
</dbReference>
<evidence type="ECO:0000256" key="4">
    <source>
        <dbReference type="ARBA" id="ARBA00023163"/>
    </source>
</evidence>
<dbReference type="Gene3D" id="1.10.1740.10">
    <property type="match status" value="1"/>
</dbReference>
<dbReference type="SUPFAM" id="SSF88946">
    <property type="entry name" value="Sigma2 domain of RNA polymerase sigma factors"/>
    <property type="match status" value="1"/>
</dbReference>
<dbReference type="InterPro" id="IPR014284">
    <property type="entry name" value="RNA_pol_sigma-70_dom"/>
</dbReference>
<dbReference type="SUPFAM" id="SSF88659">
    <property type="entry name" value="Sigma3 and sigma4 domains of RNA polymerase sigma factors"/>
    <property type="match status" value="1"/>
</dbReference>
<keyword evidence="7" id="KW-1185">Reference proteome</keyword>
<accession>A0ABR7Y7N4</accession>
<comment type="caution">
    <text evidence="6">The sequence shown here is derived from an EMBL/GenBank/DDBJ whole genome shotgun (WGS) entry which is preliminary data.</text>
</comment>
<evidence type="ECO:0000256" key="1">
    <source>
        <dbReference type="ARBA" id="ARBA00010641"/>
    </source>
</evidence>
<gene>
    <name evidence="6" type="ORF">H8B17_17220</name>
</gene>
<evidence type="ECO:0000313" key="7">
    <source>
        <dbReference type="Proteomes" id="UP000606494"/>
    </source>
</evidence>
<comment type="similarity">
    <text evidence="1">Belongs to the sigma-70 factor family. ECF subfamily.</text>
</comment>
<sequence>MYLPQNKDGCLSDMTDEELWLAVQQTDCRASFAQLFYRYWKTMFTTMISYTSDKEKCEEIIHDIFISVWQNRKKAQIRHFQHYVKAATRYQVVEFLKSKKRSKLIYSADWELHGHRSEYNEGESKVDLEDIKTYINRLIQDLPLRCQEIFILSRIDNLSNSEIAEKLDISKRTVENQITVALRHLRNGLGPLISSILLIIIFS</sequence>
<feature type="domain" description="RNA polymerase sigma factor 70 region 4 type 2" evidence="5">
    <location>
        <begin position="134"/>
        <end position="185"/>
    </location>
</feature>
<dbReference type="InterPro" id="IPR013249">
    <property type="entry name" value="RNA_pol_sigma70_r4_t2"/>
</dbReference>
<keyword evidence="3" id="KW-0731">Sigma factor</keyword>
<dbReference type="InterPro" id="IPR039425">
    <property type="entry name" value="RNA_pol_sigma-70-like"/>
</dbReference>
<dbReference type="InterPro" id="IPR013325">
    <property type="entry name" value="RNA_pol_sigma_r2"/>
</dbReference>
<dbReference type="NCBIfam" id="TIGR02937">
    <property type="entry name" value="sigma70-ECF"/>
    <property type="match status" value="1"/>
</dbReference>
<reference evidence="6 7" key="1">
    <citation type="submission" date="2020-08" db="EMBL/GenBank/DDBJ databases">
        <title>Sphingobacterium sp. DN00404 isolated from aquaculture water.</title>
        <authorList>
            <person name="Zhang M."/>
        </authorList>
    </citation>
    <scope>NUCLEOTIDE SEQUENCE [LARGE SCALE GENOMIC DNA]</scope>
    <source>
        <strain evidence="6 7">KCTC 32294</strain>
    </source>
</reference>
<dbReference type="InterPro" id="IPR036388">
    <property type="entry name" value="WH-like_DNA-bd_sf"/>
</dbReference>
<dbReference type="EMBL" id="JACNYK010000006">
    <property type="protein sequence ID" value="MBD1427322.1"/>
    <property type="molecule type" value="Genomic_DNA"/>
</dbReference>
<evidence type="ECO:0000259" key="5">
    <source>
        <dbReference type="Pfam" id="PF08281"/>
    </source>
</evidence>
<protein>
    <submittedName>
        <fullName evidence="6">Sigma-70 family RNA polymerase sigma factor</fullName>
    </submittedName>
</protein>
<dbReference type="InterPro" id="IPR013324">
    <property type="entry name" value="RNA_pol_sigma_r3/r4-like"/>
</dbReference>
<evidence type="ECO:0000256" key="2">
    <source>
        <dbReference type="ARBA" id="ARBA00023015"/>
    </source>
</evidence>
<keyword evidence="2" id="KW-0805">Transcription regulation</keyword>
<dbReference type="RefSeq" id="WP_190310478.1">
    <property type="nucleotide sequence ID" value="NZ_JACNYK010000006.1"/>
</dbReference>
<dbReference type="Proteomes" id="UP000606494">
    <property type="component" value="Unassembled WGS sequence"/>
</dbReference>
<dbReference type="PANTHER" id="PTHR43133">
    <property type="entry name" value="RNA POLYMERASE ECF-TYPE SIGMA FACTO"/>
    <property type="match status" value="1"/>
</dbReference>
<evidence type="ECO:0000256" key="3">
    <source>
        <dbReference type="ARBA" id="ARBA00023082"/>
    </source>
</evidence>
<name>A0ABR7Y7N4_9SPHI</name>
<keyword evidence="4" id="KW-0804">Transcription</keyword>